<evidence type="ECO:0000256" key="1">
    <source>
        <dbReference type="ARBA" id="ARBA00004141"/>
    </source>
</evidence>
<dbReference type="InterPro" id="IPR008253">
    <property type="entry name" value="Marvel"/>
</dbReference>
<dbReference type="Pfam" id="PF01284">
    <property type="entry name" value="MARVEL"/>
    <property type="match status" value="1"/>
</dbReference>
<dbReference type="AlphaFoldDB" id="A0A381L5R5"/>
<feature type="transmembrane region" description="Helical" evidence="5">
    <location>
        <begin position="72"/>
        <end position="92"/>
    </location>
</feature>
<protein>
    <submittedName>
        <fullName evidence="7">Bgt-3347</fullName>
    </submittedName>
</protein>
<proteinExistence type="predicted"/>
<feature type="non-terminal residue" evidence="7">
    <location>
        <position position="165"/>
    </location>
</feature>
<feature type="transmembrane region" description="Helical" evidence="5">
    <location>
        <begin position="44"/>
        <end position="65"/>
    </location>
</feature>
<dbReference type="OrthoDB" id="4074965at2759"/>
<comment type="subcellular location">
    <subcellularLocation>
        <location evidence="1">Membrane</location>
        <topology evidence="1">Multi-pass membrane protein</topology>
    </subcellularLocation>
</comment>
<dbReference type="PANTHER" id="PTHR39608">
    <property type="entry name" value="INTEGRAL MEMBRANE PROTEIN (AFU_ORTHOLOGUE AFUA_5G08640)"/>
    <property type="match status" value="1"/>
</dbReference>
<evidence type="ECO:0000256" key="4">
    <source>
        <dbReference type="ARBA" id="ARBA00023136"/>
    </source>
</evidence>
<keyword evidence="2 5" id="KW-0812">Transmembrane</keyword>
<dbReference type="EMBL" id="UIGY01000033">
    <property type="protein sequence ID" value="SUZ08917.1"/>
    <property type="molecule type" value="Genomic_DNA"/>
</dbReference>
<feature type="domain" description="MARVEL" evidence="6">
    <location>
        <begin position="8"/>
        <end position="136"/>
    </location>
</feature>
<evidence type="ECO:0000259" key="6">
    <source>
        <dbReference type="Pfam" id="PF01284"/>
    </source>
</evidence>
<feature type="transmembrane region" description="Helical" evidence="5">
    <location>
        <begin position="9"/>
        <end position="32"/>
    </location>
</feature>
<evidence type="ECO:0000256" key="5">
    <source>
        <dbReference type="SAM" id="Phobius"/>
    </source>
</evidence>
<accession>A0A381L5R5</accession>
<sequence length="165" mass="18842">MNLADIISLFLRVCELIFSAIVTGLTASWLHANRGVRLSPHKRFIYTEVVAALAFLVALFLLLPFTRNYMHWPLDIFIFITTMIAFGLMVNYSRNSCNGIGNQGRLTSAGRGCDNFKTDISFVFLTSIFFLASAMLGFHYARRNRRNTVVDKQMNDGGKRWYRRG</sequence>
<dbReference type="PANTHER" id="PTHR39608:SF1">
    <property type="entry name" value="INTEGRAL MEMBRANE PROTEIN (AFU_ORTHOLOGUE AFUA_5G08640)"/>
    <property type="match status" value="1"/>
</dbReference>
<keyword evidence="3 5" id="KW-1133">Transmembrane helix</keyword>
<evidence type="ECO:0000256" key="2">
    <source>
        <dbReference type="ARBA" id="ARBA00022692"/>
    </source>
</evidence>
<name>A0A381L5R5_BLUGR</name>
<dbReference type="GO" id="GO:0016020">
    <property type="term" value="C:membrane"/>
    <property type="evidence" value="ECO:0007669"/>
    <property type="project" value="UniProtKB-SubCell"/>
</dbReference>
<evidence type="ECO:0000313" key="7">
    <source>
        <dbReference type="EMBL" id="SUZ08917.1"/>
    </source>
</evidence>
<gene>
    <name evidence="7" type="ORF">BGT96224V2_LOCUS2062</name>
</gene>
<keyword evidence="4 5" id="KW-0472">Membrane</keyword>
<evidence type="ECO:0000256" key="3">
    <source>
        <dbReference type="ARBA" id="ARBA00022989"/>
    </source>
</evidence>
<reference evidence="7" key="1">
    <citation type="submission" date="2018-07" db="EMBL/GenBank/DDBJ databases">
        <authorList>
            <person name="Quirk P.G."/>
            <person name="Krulwich T.A."/>
        </authorList>
    </citation>
    <scope>NUCLEOTIDE SEQUENCE</scope>
    <source>
        <strain evidence="7">96224</strain>
    </source>
</reference>
<feature type="transmembrane region" description="Helical" evidence="5">
    <location>
        <begin position="120"/>
        <end position="138"/>
    </location>
</feature>
<organism evidence="7">
    <name type="scientific">Blumeria graminis f. sp. tritici 96224</name>
    <dbReference type="NCBI Taxonomy" id="1268274"/>
    <lineage>
        <taxon>Eukaryota</taxon>
        <taxon>Fungi</taxon>
        <taxon>Dikarya</taxon>
        <taxon>Ascomycota</taxon>
        <taxon>Pezizomycotina</taxon>
        <taxon>Leotiomycetes</taxon>
        <taxon>Erysiphales</taxon>
        <taxon>Erysiphaceae</taxon>
        <taxon>Blumeria</taxon>
    </lineage>
</organism>